<dbReference type="InterPro" id="IPR018714">
    <property type="entry name" value="DUF2237"/>
</dbReference>
<protein>
    <recommendedName>
        <fullName evidence="3">DUF2237 domain-containing protein</fullName>
    </recommendedName>
</protein>
<name>A0A1P8KKK8_9BACT</name>
<accession>A0A1P8KKK8</accession>
<proteinExistence type="predicted"/>
<dbReference type="Pfam" id="PF09996">
    <property type="entry name" value="DUF2237"/>
    <property type="match status" value="1"/>
</dbReference>
<dbReference type="EMBL" id="CP019070">
    <property type="protein sequence ID" value="APW65074.1"/>
    <property type="molecule type" value="Genomic_DNA"/>
</dbReference>
<dbReference type="Gene3D" id="3.30.56.110">
    <property type="entry name" value="Protein of unknown function DUF2237"/>
    <property type="match status" value="1"/>
</dbReference>
<reference evidence="1 2" key="1">
    <citation type="submission" date="2017-01" db="EMBL/GenBank/DDBJ databases">
        <title>Genome sequencing of Arcobacter sp. LPB0137.</title>
        <authorList>
            <person name="Lee G.-W."/>
            <person name="Yi H."/>
        </authorList>
    </citation>
    <scope>NUCLEOTIDE SEQUENCE [LARGE SCALE GENOMIC DNA]</scope>
    <source>
        <strain evidence="1 2">LPB0137</strain>
    </source>
</reference>
<dbReference type="AlphaFoldDB" id="A0A1P8KKK8"/>
<evidence type="ECO:0000313" key="2">
    <source>
        <dbReference type="Proteomes" id="UP000186074"/>
    </source>
</evidence>
<sequence>MQTNILGTNLELCCSSPITGFYRDGICRTSQEDTGTHTICAILTNDFLQYSKSKGNDLTTPMPQYGFPGLKEGDKWCLCALRWKESYEANCAPNIIAEATSIATTKFIEKEILLKYAI</sequence>
<dbReference type="KEGG" id="alp:LPB137_04080"/>
<dbReference type="RefSeq" id="WP_076084720.1">
    <property type="nucleotide sequence ID" value="NZ_CP019070.1"/>
</dbReference>
<gene>
    <name evidence="1" type="ORF">LPB137_04080</name>
</gene>
<dbReference type="PANTHER" id="PTHR37466:SF1">
    <property type="entry name" value="SLR1628 PROTEIN"/>
    <property type="match status" value="1"/>
</dbReference>
<organism evidence="1 2">
    <name type="scientific">Poseidonibacter parvus</name>
    <dbReference type="NCBI Taxonomy" id="1850254"/>
    <lineage>
        <taxon>Bacteria</taxon>
        <taxon>Pseudomonadati</taxon>
        <taxon>Campylobacterota</taxon>
        <taxon>Epsilonproteobacteria</taxon>
        <taxon>Campylobacterales</taxon>
        <taxon>Arcobacteraceae</taxon>
        <taxon>Poseidonibacter</taxon>
    </lineage>
</organism>
<dbReference type="PANTHER" id="PTHR37466">
    <property type="entry name" value="SLR1628 PROTEIN"/>
    <property type="match status" value="1"/>
</dbReference>
<dbReference type="Proteomes" id="UP000186074">
    <property type="component" value="Chromosome"/>
</dbReference>
<evidence type="ECO:0000313" key="1">
    <source>
        <dbReference type="EMBL" id="APW65074.1"/>
    </source>
</evidence>
<evidence type="ECO:0008006" key="3">
    <source>
        <dbReference type="Google" id="ProtNLM"/>
    </source>
</evidence>
<keyword evidence="2" id="KW-1185">Reference proteome</keyword>
<dbReference type="OrthoDB" id="9792525at2"/>
<dbReference type="STRING" id="1850254.LPB137_04080"/>